<evidence type="ECO:0000256" key="6">
    <source>
        <dbReference type="ARBA" id="ARBA00022692"/>
    </source>
</evidence>
<feature type="compositionally biased region" description="Pro residues" evidence="10">
    <location>
        <begin position="95"/>
        <end position="106"/>
    </location>
</feature>
<keyword evidence="9" id="KW-0472">Membrane</keyword>
<dbReference type="GO" id="GO:0098797">
    <property type="term" value="C:plasma membrane protein complex"/>
    <property type="evidence" value="ECO:0007669"/>
    <property type="project" value="TreeGrafter"/>
</dbReference>
<dbReference type="PANTHER" id="PTHR33446:SF2">
    <property type="entry name" value="PROTEIN TONB"/>
    <property type="match status" value="1"/>
</dbReference>
<organism evidence="12 13">
    <name type="scientific">Citrifermentans bremense</name>
    <dbReference type="NCBI Taxonomy" id="60035"/>
    <lineage>
        <taxon>Bacteria</taxon>
        <taxon>Pseudomonadati</taxon>
        <taxon>Thermodesulfobacteriota</taxon>
        <taxon>Desulfuromonadia</taxon>
        <taxon>Geobacterales</taxon>
        <taxon>Geobacteraceae</taxon>
        <taxon>Citrifermentans</taxon>
    </lineage>
</organism>
<keyword evidence="13" id="KW-1185">Reference proteome</keyword>
<dbReference type="NCBIfam" id="TIGR01352">
    <property type="entry name" value="tonB_Cterm"/>
    <property type="match status" value="1"/>
</dbReference>
<protein>
    <recommendedName>
        <fullName evidence="11">TonB C-terminal domain-containing protein</fullName>
    </recommendedName>
</protein>
<accession>A0A6S6M1Z8</accession>
<comment type="similarity">
    <text evidence="2">Belongs to the TonB family.</text>
</comment>
<gene>
    <name evidence="12" type="ORF">GEOBRER4_n0837</name>
</gene>
<evidence type="ECO:0000313" key="12">
    <source>
        <dbReference type="EMBL" id="BCG46056.1"/>
    </source>
</evidence>
<evidence type="ECO:0000256" key="4">
    <source>
        <dbReference type="ARBA" id="ARBA00022475"/>
    </source>
</evidence>
<feature type="domain" description="TonB C-terminal" evidence="11">
    <location>
        <begin position="168"/>
        <end position="264"/>
    </location>
</feature>
<dbReference type="InterPro" id="IPR037682">
    <property type="entry name" value="TonB_C"/>
</dbReference>
<evidence type="ECO:0000256" key="1">
    <source>
        <dbReference type="ARBA" id="ARBA00004383"/>
    </source>
</evidence>
<dbReference type="PANTHER" id="PTHR33446">
    <property type="entry name" value="PROTEIN TONB-RELATED"/>
    <property type="match status" value="1"/>
</dbReference>
<dbReference type="SUPFAM" id="SSF74653">
    <property type="entry name" value="TolA/TonB C-terminal domain"/>
    <property type="match status" value="1"/>
</dbReference>
<dbReference type="GO" id="GO:0055085">
    <property type="term" value="P:transmembrane transport"/>
    <property type="evidence" value="ECO:0007669"/>
    <property type="project" value="InterPro"/>
</dbReference>
<feature type="region of interest" description="Disordered" evidence="10">
    <location>
        <begin position="81"/>
        <end position="135"/>
    </location>
</feature>
<dbReference type="Gene3D" id="3.30.1150.10">
    <property type="match status" value="1"/>
</dbReference>
<feature type="compositionally biased region" description="Low complexity" evidence="10">
    <location>
        <begin position="85"/>
        <end position="94"/>
    </location>
</feature>
<dbReference type="RefSeq" id="WP_185244340.1">
    <property type="nucleotide sequence ID" value="NZ_AP023213.1"/>
</dbReference>
<reference evidence="12 13" key="1">
    <citation type="submission" date="2020-06" db="EMBL/GenBank/DDBJ databases">
        <title>Interaction of electrochemicaly active bacteria, Geobacter bremensis R4 on different carbon anode.</title>
        <authorList>
            <person name="Meng L."/>
            <person name="Yoshida N."/>
        </authorList>
    </citation>
    <scope>NUCLEOTIDE SEQUENCE [LARGE SCALE GENOMIC DNA]</scope>
    <source>
        <strain evidence="12 13">R4</strain>
    </source>
</reference>
<proteinExistence type="inferred from homology"/>
<dbReference type="Pfam" id="PF03544">
    <property type="entry name" value="TonB_C"/>
    <property type="match status" value="1"/>
</dbReference>
<evidence type="ECO:0000256" key="7">
    <source>
        <dbReference type="ARBA" id="ARBA00022927"/>
    </source>
</evidence>
<name>A0A6S6M1Z8_9BACT</name>
<dbReference type="KEGG" id="gbn:GEOBRER4_08060"/>
<dbReference type="AlphaFoldDB" id="A0A6S6M1Z8"/>
<dbReference type="PROSITE" id="PS52015">
    <property type="entry name" value="TONB_CTD"/>
    <property type="match status" value="1"/>
</dbReference>
<dbReference type="GO" id="GO:0015031">
    <property type="term" value="P:protein transport"/>
    <property type="evidence" value="ECO:0007669"/>
    <property type="project" value="UniProtKB-KW"/>
</dbReference>
<evidence type="ECO:0000256" key="8">
    <source>
        <dbReference type="ARBA" id="ARBA00022989"/>
    </source>
</evidence>
<keyword evidence="5" id="KW-0997">Cell inner membrane</keyword>
<evidence type="ECO:0000313" key="13">
    <source>
        <dbReference type="Proteomes" id="UP000515472"/>
    </source>
</evidence>
<evidence type="ECO:0000256" key="9">
    <source>
        <dbReference type="ARBA" id="ARBA00023136"/>
    </source>
</evidence>
<dbReference type="GO" id="GO:0031992">
    <property type="term" value="F:energy transducer activity"/>
    <property type="evidence" value="ECO:0007669"/>
    <property type="project" value="TreeGrafter"/>
</dbReference>
<evidence type="ECO:0000256" key="10">
    <source>
        <dbReference type="SAM" id="MobiDB-lite"/>
    </source>
</evidence>
<comment type="subcellular location">
    <subcellularLocation>
        <location evidence="1">Cell inner membrane</location>
        <topology evidence="1">Single-pass membrane protein</topology>
        <orientation evidence="1">Periplasmic side</orientation>
    </subcellularLocation>
</comment>
<evidence type="ECO:0000259" key="11">
    <source>
        <dbReference type="PROSITE" id="PS52015"/>
    </source>
</evidence>
<dbReference type="InterPro" id="IPR006260">
    <property type="entry name" value="TonB/TolA_C"/>
</dbReference>
<evidence type="ECO:0000256" key="3">
    <source>
        <dbReference type="ARBA" id="ARBA00022448"/>
    </source>
</evidence>
<keyword evidence="4" id="KW-1003">Cell membrane</keyword>
<keyword evidence="7" id="KW-0653">Protein transport</keyword>
<dbReference type="InterPro" id="IPR051045">
    <property type="entry name" value="TonB-dependent_transducer"/>
</dbReference>
<evidence type="ECO:0000256" key="2">
    <source>
        <dbReference type="ARBA" id="ARBA00006555"/>
    </source>
</evidence>
<dbReference type="EMBL" id="AP023213">
    <property type="protein sequence ID" value="BCG46056.1"/>
    <property type="molecule type" value="Genomic_DNA"/>
</dbReference>
<keyword evidence="3" id="KW-0813">Transport</keyword>
<sequence>MARLRPALVFSLLLHLALAGLVAGLLRRQPPRGQAPADPVVAYLDLRGDKQVESGAAPSRPAAPIAAAQPARHPLLLPAAENKGTAPRPAAATVPVPPAAVSPPPSVAAHTGRAAAETRQTSSGGEGAAGARANADNRGALLPQAGMERQSRGQAVAGSEPGGERRGAYLALVKKLIEARKEYPLAARKSGIEGSCQRRFRLGRDGALKRVETSSSCGHPFLDAAATRAITAVGSFPPPPEGIGGDEPFSVTITFTLARGDTKSFR</sequence>
<dbReference type="Proteomes" id="UP000515472">
    <property type="component" value="Chromosome"/>
</dbReference>
<evidence type="ECO:0000256" key="5">
    <source>
        <dbReference type="ARBA" id="ARBA00022519"/>
    </source>
</evidence>
<keyword evidence="6" id="KW-0812">Transmembrane</keyword>
<keyword evidence="8" id="KW-1133">Transmembrane helix</keyword>